<feature type="domain" description="DUF11" evidence="2">
    <location>
        <begin position="1444"/>
        <end position="1555"/>
    </location>
</feature>
<feature type="transmembrane region" description="Helical" evidence="1">
    <location>
        <begin position="17"/>
        <end position="37"/>
    </location>
</feature>
<feature type="transmembrane region" description="Helical" evidence="1">
    <location>
        <begin position="1922"/>
        <end position="1944"/>
    </location>
</feature>
<feature type="domain" description="DUF11" evidence="2">
    <location>
        <begin position="869"/>
        <end position="964"/>
    </location>
</feature>
<dbReference type="InterPro" id="IPR013783">
    <property type="entry name" value="Ig-like_fold"/>
</dbReference>
<dbReference type="InterPro" id="IPR039448">
    <property type="entry name" value="Beta_helix"/>
</dbReference>
<evidence type="ECO:0000256" key="1">
    <source>
        <dbReference type="SAM" id="Phobius"/>
    </source>
</evidence>
<dbReference type="NCBIfam" id="TIGR01451">
    <property type="entry name" value="B_ant_repeat"/>
    <property type="match status" value="6"/>
</dbReference>
<feature type="domain" description="Right handed beta helix" evidence="3">
    <location>
        <begin position="263"/>
        <end position="443"/>
    </location>
</feature>
<dbReference type="Gene3D" id="2.160.20.10">
    <property type="entry name" value="Single-stranded right-handed beta-helix, Pectin lyase-like"/>
    <property type="match status" value="2"/>
</dbReference>
<dbReference type="EMBL" id="CP011266">
    <property type="protein sequence ID" value="ALT68870.1"/>
    <property type="molecule type" value="Genomic_DNA"/>
</dbReference>
<feature type="domain" description="Right handed beta helix" evidence="3">
    <location>
        <begin position="511"/>
        <end position="687"/>
    </location>
</feature>
<dbReference type="SMART" id="SM00710">
    <property type="entry name" value="PbH1"/>
    <property type="match status" value="14"/>
</dbReference>
<evidence type="ECO:0000313" key="4">
    <source>
        <dbReference type="EMBL" id="ALT68870.1"/>
    </source>
</evidence>
<keyword evidence="1" id="KW-0472">Membrane</keyword>
<dbReference type="InterPro" id="IPR047589">
    <property type="entry name" value="DUF11_rpt"/>
</dbReference>
<gene>
    <name evidence="4" type="ORF">sm9_1082</name>
</gene>
<dbReference type="Gene3D" id="2.60.40.10">
    <property type="entry name" value="Immunoglobulins"/>
    <property type="match status" value="2"/>
</dbReference>
<dbReference type="InterPro" id="IPR011050">
    <property type="entry name" value="Pectin_lyase_fold/virulence"/>
</dbReference>
<dbReference type="KEGG" id="mmil:sm9_1082"/>
<keyword evidence="1" id="KW-0812">Transmembrane</keyword>
<feature type="domain" description="DUF11" evidence="2">
    <location>
        <begin position="1329"/>
        <end position="1438"/>
    </location>
</feature>
<dbReference type="SUPFAM" id="SSF51126">
    <property type="entry name" value="Pectin lyase-like"/>
    <property type="match status" value="4"/>
</dbReference>
<dbReference type="Pfam" id="PF13229">
    <property type="entry name" value="Beta_helix"/>
    <property type="match status" value="2"/>
</dbReference>
<keyword evidence="1" id="KW-1133">Transmembrane helix</keyword>
<feature type="domain" description="DUF11" evidence="2">
    <location>
        <begin position="1099"/>
        <end position="1210"/>
    </location>
</feature>
<protein>
    <submittedName>
        <fullName evidence="4">Adhesin-like protein</fullName>
    </submittedName>
</protein>
<name>A0A0U3DLM8_9EURY</name>
<reference evidence="4 5" key="1">
    <citation type="submission" date="2015-04" db="EMBL/GenBank/DDBJ databases">
        <title>The complete genome sequence of the rumen methanogen Methanobrevibacter millerae SM9.</title>
        <authorList>
            <person name="Leahy S.C."/>
            <person name="Kelly W.J."/>
            <person name="Pacheco D.M."/>
            <person name="Li D."/>
            <person name="Altermann E."/>
            <person name="Attwood G.T."/>
        </authorList>
    </citation>
    <scope>NUCLEOTIDE SEQUENCE [LARGE SCALE GENOMIC DNA]</scope>
    <source>
        <strain evidence="4 5">SM9</strain>
    </source>
</reference>
<feature type="domain" description="DUF11" evidence="2">
    <location>
        <begin position="1788"/>
        <end position="1896"/>
    </location>
</feature>
<dbReference type="InterPro" id="IPR001434">
    <property type="entry name" value="OmcB-like_DUF11"/>
</dbReference>
<dbReference type="InterPro" id="IPR006626">
    <property type="entry name" value="PbH1"/>
</dbReference>
<sequence>MTLVKQNTGIKLKFKHIINILIVFLVLMMMIGVGSAVDDSMVGLENGNRNGEINLADSGNDILGASGNSWYVKAGATGGDGSEASPYGNLKVAYNHASPGDTIYIMNGTYTGTNNLRIEFTKENLQLSAYDNSNPIFDGQKTNRIFDVSAKGMMISGLTFINAVSKDAFGVQGSVLDIYSPNVVIDNCTFKDNIAAGSGTAYQKGGAIFVYNSGSNAVIKNSKFINNTANNDGGAIFIATDTPNTKILNCEFIDNTAIRSAGGIANWGQNTVIDNCNFKGSKSQSSSLPYTGGSIFSVYNVNITNSKFANDYSKALGGSIYIYSNGDGSLVENCTFDGGVSSNGGAIATSASTTIKNNNFNYCQGYAMGGAILLMSSNNNVDDNTFRGNSARHGGAIVIYEGSSNNNITNSKFNDNHVALSNADNGGAVYSYGSNTLYENNTFHHNVAEEYGGAIFELVQAANTTINNCTFTANYAQADAGNGGAYFSASENNTIINSKFENNWAKANGAAIFIRKNNALIENSSFSKNLAARGGAIYIGTIEGKSPINYTINNCTFNQNGVNESKGGAIYSWADELNITNSNFTKNMAMAGGAILFEKGPNFLENCTFDGNKATRYGGGAISSTRHGEIINNCTFRNNDAQGYGGAVSLDYPVITNSLFVNNSANHGGAICTITANVSNSEFYNNTAIDHWVVLAATKLIEYNNTHPGQVALSMNHTNYVNIEYDQDKEIGYAPGYYVYCVEEWADYPQYGVIWEDLRYAQSSLTEEAVGQYLKILIYKYWVNESGHDNFQRLINIFSDEDFRNSDNEIVKDVIALYGNGYRVPSHNAIKVDDNGTVIVYNFREIITPSATQNVFAFNLSYYPNATVVKELVNKSDIFINSTVDFNITVKNNCDFNLTYLIINETDFSEGLIYKSFKSDFNWTYDNVTKVWTLEDDLAPNKTANIILTFNVTKNGKMNNTVSLLIGNYTLDNSTVNFTVYAPNLTVKKLALNKTVYIGNQTVFTIIVENTGDYNLTNVTVVEKIPTGLKFASFKGDGWTTTDNVTFKYQKTLNVDGKATLNITFDAIEAGNWTNIVTASSNVTGNRTAENNTTVYRPDLKVEKIALNKTVYLGNQTVFTIVVTNTGDCDLGNVSVVENIPVGLKYSSFVGDGWSTLDNMTFTYANVLKANKSVSFDIVFDTLAAGNWTNVVTVSSNVTGNKSANNNTTVYRPDLKVEKIALNKTVYLGNQTVFTIVVTNTGDCDLGNVSVVENIPVGLKYSSFVGDGWSTVDNVTFVYGGVLKANESASFDIVFDALAAGNWTNIVTASSNVTGNRTAENNTTVYRPDLKVEKITLNKIVYLGNQTVFTIVVTNTGDCDLGNVSVVENIPVGLKYSSFVGDGWSTVDNVTFVYDGVLKANGSASFDIVFDALAAGNWTNIVTTSSNVTGNRTAENNTTVYRPDLKVEKIALNKTVYLGNQTIFTIVVTNIGDCELGNIEVTEEIPNGLKYNDYYGNNWVKVDDYKFKYGDVLKVGESVIINIIFDTVEAGNWTNIVSASSNLTKDKTANNTTSVYSPDMTVVKLANNDVVYMGNQTSFTIIVKNTGNCKLGDIYVDEIMPEGLVYDSYVGKNWSKVENRFIYNGDLNPGEEISFTVFFNTTRSGNFTNVVTASSNLTKDKKANNTTRVYTPNMVVSKIALNPIVYTGDKTSFMITVRNTGDCDLSNIEVVESIPEGLIYDSFTGNGWIKEANKFIYNGILKPGETKDFVITFNTIKSGNFTNIVAVSSNLIKNKMTNNTTTVYTPSLKVEKITLNECVYVGNQTSFSIIVTNTGDCKLGDVFVFESSFDGLVYDSYYGDGWIKEGNKFIYMYDLDVGESAGFIIVFNTTKSGNFTNIVIAGSNLTGNITTQNNTEVIQNHTENKTIINNTTDKKTFIKQDIGLATGNPLLILLIALLTCVIPFRKQKK</sequence>
<evidence type="ECO:0000313" key="5">
    <source>
        <dbReference type="Proteomes" id="UP000067738"/>
    </source>
</evidence>
<accession>A0A0U3DLM8</accession>
<dbReference type="InterPro" id="IPR012334">
    <property type="entry name" value="Pectin_lyas_fold"/>
</dbReference>
<feature type="domain" description="DUF11" evidence="2">
    <location>
        <begin position="1214"/>
        <end position="1323"/>
    </location>
</feature>
<feature type="domain" description="DUF11" evidence="2">
    <location>
        <begin position="1559"/>
        <end position="1667"/>
    </location>
</feature>
<dbReference type="PATRIC" id="fig|230361.4.peg.1116"/>
<feature type="domain" description="DUF11" evidence="2">
    <location>
        <begin position="1675"/>
        <end position="1783"/>
    </location>
</feature>
<dbReference type="PANTHER" id="PTHR34819">
    <property type="entry name" value="LARGE CYSTEINE-RICH PERIPLASMIC PROTEIN OMCB"/>
    <property type="match status" value="1"/>
</dbReference>
<dbReference type="Pfam" id="PF01345">
    <property type="entry name" value="DUF11"/>
    <property type="match status" value="9"/>
</dbReference>
<proteinExistence type="predicted"/>
<evidence type="ECO:0000259" key="2">
    <source>
        <dbReference type="Pfam" id="PF01345"/>
    </source>
</evidence>
<evidence type="ECO:0000259" key="3">
    <source>
        <dbReference type="Pfam" id="PF13229"/>
    </source>
</evidence>
<dbReference type="Proteomes" id="UP000067738">
    <property type="component" value="Chromosome"/>
</dbReference>
<organism evidence="4 5">
    <name type="scientific">Methanobrevibacter millerae</name>
    <dbReference type="NCBI Taxonomy" id="230361"/>
    <lineage>
        <taxon>Archaea</taxon>
        <taxon>Methanobacteriati</taxon>
        <taxon>Methanobacteriota</taxon>
        <taxon>Methanomada group</taxon>
        <taxon>Methanobacteria</taxon>
        <taxon>Methanobacteriales</taxon>
        <taxon>Methanobacteriaceae</taxon>
        <taxon>Methanobrevibacter</taxon>
    </lineage>
</organism>
<keyword evidence="5" id="KW-1185">Reference proteome</keyword>
<dbReference type="InterPro" id="IPR051172">
    <property type="entry name" value="Chlamydia_OmcB"/>
</dbReference>
<feature type="domain" description="DUF11" evidence="2">
    <location>
        <begin position="985"/>
        <end position="1093"/>
    </location>
</feature>
<dbReference type="PANTHER" id="PTHR34819:SF3">
    <property type="entry name" value="CELL SURFACE PROTEIN"/>
    <property type="match status" value="1"/>
</dbReference>